<feature type="domain" description="Methylated-DNA-[protein]-cysteine S-methyltransferase DNA binding" evidence="2">
    <location>
        <begin position="7"/>
        <end position="89"/>
    </location>
</feature>
<evidence type="ECO:0000256" key="1">
    <source>
        <dbReference type="ARBA" id="ARBA00022763"/>
    </source>
</evidence>
<dbReference type="OrthoDB" id="9789813at2"/>
<sequence length="118" mass="13535">MAQNNPLYEQIYDLVRQIPVGQVATYGQIAALLGRPRNARQVGYALFRVAPDADVPWHRVVNAKGEISQSPQRQGSDDLQRILLEQEDVIFNTTDRINLRQYQWEAKLMPLNAPHLQK</sequence>
<evidence type="ECO:0000313" key="4">
    <source>
        <dbReference type="Proteomes" id="UP000248857"/>
    </source>
</evidence>
<dbReference type="NCBIfam" id="TIGR00589">
    <property type="entry name" value="ogt"/>
    <property type="match status" value="1"/>
</dbReference>
<dbReference type="GO" id="GO:0006281">
    <property type="term" value="P:DNA repair"/>
    <property type="evidence" value="ECO:0007669"/>
    <property type="project" value="InterPro"/>
</dbReference>
<protein>
    <submittedName>
        <fullName evidence="3">DNA base-flipping protein</fullName>
    </submittedName>
</protein>
<dbReference type="InterPro" id="IPR052520">
    <property type="entry name" value="ATL_DNA_repair"/>
</dbReference>
<dbReference type="EMBL" id="PQWO01000012">
    <property type="protein sequence ID" value="PZD72146.1"/>
    <property type="molecule type" value="Genomic_DNA"/>
</dbReference>
<dbReference type="InterPro" id="IPR036217">
    <property type="entry name" value="MethylDNA_cys_MeTrfase_DNAb"/>
</dbReference>
<dbReference type="Gene3D" id="1.10.10.10">
    <property type="entry name" value="Winged helix-like DNA-binding domain superfamily/Winged helix DNA-binding domain"/>
    <property type="match status" value="1"/>
</dbReference>
<dbReference type="RefSeq" id="WP_110987442.1">
    <property type="nucleotide sequence ID" value="NZ_CAWNWM010000012.1"/>
</dbReference>
<dbReference type="Pfam" id="PF01035">
    <property type="entry name" value="DNA_binding_1"/>
    <property type="match status" value="1"/>
</dbReference>
<proteinExistence type="predicted"/>
<dbReference type="InterPro" id="IPR014048">
    <property type="entry name" value="MethylDNA_cys_MeTrfase_DNA-bd"/>
</dbReference>
<dbReference type="AlphaFoldDB" id="A0A2W1JFA5"/>
<dbReference type="PANTHER" id="PTHR42942">
    <property type="entry name" value="6-O-METHYLGUANINE DNA METHYLTRANSFERASE"/>
    <property type="match status" value="1"/>
</dbReference>
<organism evidence="3 4">
    <name type="scientific">Acaryochloris thomasi RCC1774</name>
    <dbReference type="NCBI Taxonomy" id="1764569"/>
    <lineage>
        <taxon>Bacteria</taxon>
        <taxon>Bacillati</taxon>
        <taxon>Cyanobacteriota</taxon>
        <taxon>Cyanophyceae</taxon>
        <taxon>Acaryochloridales</taxon>
        <taxon>Acaryochloridaceae</taxon>
        <taxon>Acaryochloris</taxon>
        <taxon>Acaryochloris thomasi</taxon>
    </lineage>
</organism>
<keyword evidence="1" id="KW-0227">DNA damage</keyword>
<dbReference type="SUPFAM" id="SSF46767">
    <property type="entry name" value="Methylated DNA-protein cysteine methyltransferase, C-terminal domain"/>
    <property type="match status" value="1"/>
</dbReference>
<dbReference type="InterPro" id="IPR036388">
    <property type="entry name" value="WH-like_DNA-bd_sf"/>
</dbReference>
<evidence type="ECO:0000313" key="3">
    <source>
        <dbReference type="EMBL" id="PZD72146.1"/>
    </source>
</evidence>
<dbReference type="GO" id="GO:0003824">
    <property type="term" value="F:catalytic activity"/>
    <property type="evidence" value="ECO:0007669"/>
    <property type="project" value="InterPro"/>
</dbReference>
<evidence type="ECO:0000259" key="2">
    <source>
        <dbReference type="Pfam" id="PF01035"/>
    </source>
</evidence>
<accession>A0A2W1JFA5</accession>
<name>A0A2W1JFA5_9CYAN</name>
<dbReference type="CDD" id="cd06445">
    <property type="entry name" value="ATase"/>
    <property type="match status" value="1"/>
</dbReference>
<reference evidence="3 4" key="1">
    <citation type="journal article" date="2018" name="Sci. Rep.">
        <title>A novel species of the marine cyanobacterium Acaryochloris with a unique pigment content and lifestyle.</title>
        <authorList>
            <person name="Partensky F."/>
            <person name="Six C."/>
            <person name="Ratin M."/>
            <person name="Garczarek L."/>
            <person name="Vaulot D."/>
            <person name="Probert I."/>
            <person name="Calteau A."/>
            <person name="Gourvil P."/>
            <person name="Marie D."/>
            <person name="Grebert T."/>
            <person name="Bouchier C."/>
            <person name="Le Panse S."/>
            <person name="Gachenot M."/>
            <person name="Rodriguez F."/>
            <person name="Garrido J.L."/>
        </authorList>
    </citation>
    <scope>NUCLEOTIDE SEQUENCE [LARGE SCALE GENOMIC DNA]</scope>
    <source>
        <strain evidence="3 4">RCC1774</strain>
    </source>
</reference>
<comment type="caution">
    <text evidence="3">The sequence shown here is derived from an EMBL/GenBank/DDBJ whole genome shotgun (WGS) entry which is preliminary data.</text>
</comment>
<gene>
    <name evidence="3" type="ORF">C1752_04041</name>
</gene>
<keyword evidence="4" id="KW-1185">Reference proteome</keyword>
<dbReference type="Proteomes" id="UP000248857">
    <property type="component" value="Unassembled WGS sequence"/>
</dbReference>
<dbReference type="PANTHER" id="PTHR42942:SF1">
    <property type="entry name" value="ALKYLTRANSFERASE-LIKE PROTEIN 1"/>
    <property type="match status" value="1"/>
</dbReference>